<dbReference type="EMBL" id="PQ287320">
    <property type="protein sequence ID" value="XHV10803.1"/>
    <property type="molecule type" value="Genomic_DNA"/>
</dbReference>
<accession>A0AB74UJ44</accession>
<dbReference type="InterPro" id="IPR045677">
    <property type="entry name" value="DUF6197"/>
</dbReference>
<proteinExistence type="predicted"/>
<name>A0AB74UJ44_9VIRU</name>
<organism evidence="1">
    <name type="scientific">Caulobacter phage BL57</name>
    <dbReference type="NCBI Taxonomy" id="3348355"/>
    <lineage>
        <taxon>Viruses</taxon>
    </lineage>
</organism>
<protein>
    <recommendedName>
        <fullName evidence="2">Transcriptional regulator</fullName>
    </recommendedName>
</protein>
<reference evidence="1" key="1">
    <citation type="submission" date="2024-10" db="EMBL/GenBank/DDBJ databases">
        <title>Genetic diversity among independent isolates of the Dolichocephalovirinae subfamily.</title>
        <authorList>
            <person name="Ely B."/>
            <person name="Thomas Q."/>
            <person name="Mohammadi T."/>
        </authorList>
    </citation>
    <scope>NUCLEOTIDE SEQUENCE</scope>
</reference>
<gene>
    <name evidence="1" type="ORF">BL57_331</name>
</gene>
<sequence length="119" mass="12498">MSLEIAKVLLGAANLLTERGWGQGLEMVSTAEAGGPLCINLALAAAANARGVSLSQVQRAFIAKRGITIVVFHDGFAGMPREDLGQSLVDWNDDPERTEVEVIAALLSAGSRIAEEVLP</sequence>
<evidence type="ECO:0008006" key="2">
    <source>
        <dbReference type="Google" id="ProtNLM"/>
    </source>
</evidence>
<dbReference type="Pfam" id="PF19698">
    <property type="entry name" value="DUF6197"/>
    <property type="match status" value="1"/>
</dbReference>
<evidence type="ECO:0000313" key="1">
    <source>
        <dbReference type="EMBL" id="XHV10803.1"/>
    </source>
</evidence>